<dbReference type="STRING" id="1123062.SAMN02745775_101146"/>
<dbReference type="NCBIfam" id="TIGR03188">
    <property type="entry name" value="histidine_hisI"/>
    <property type="match status" value="1"/>
</dbReference>
<dbReference type="InterPro" id="IPR021130">
    <property type="entry name" value="PRib-ATP_PPHydrolase-like"/>
</dbReference>
<proteinExistence type="inferred from homology"/>
<sequence>MGKAAIPKAKPVKAPKAKAPKAKPAKAKPVKAKLVKAKLPKAKLAKPKLPKAKKKALKVAASLPLPPGIPVAQQLAMPKAASAAGAGALGPFRVEGAEAAILDTLWRTIEARRAAGDIEHSHSARLLARGTAKVAQKLGEEAVECVIEATMGNRAATVLESADLLYHLLVLWVDAGIAPAEVWAELARRQGISGIAEKASRPKGLVRAANTTKLP</sequence>
<evidence type="ECO:0000256" key="1">
    <source>
        <dbReference type="ARBA" id="ARBA00001460"/>
    </source>
</evidence>
<dbReference type="OrthoDB" id="9814738at2"/>
<comment type="similarity">
    <text evidence="3 9">Belongs to the PRA-PH family.</text>
</comment>
<keyword evidence="4 9" id="KW-0028">Amino-acid biosynthesis</keyword>
<dbReference type="PANTHER" id="PTHR42945">
    <property type="entry name" value="HISTIDINE BIOSYNTHESIS BIFUNCTIONAL PROTEIN"/>
    <property type="match status" value="1"/>
</dbReference>
<evidence type="ECO:0000256" key="9">
    <source>
        <dbReference type="HAMAP-Rule" id="MF_01020"/>
    </source>
</evidence>
<evidence type="ECO:0000256" key="10">
    <source>
        <dbReference type="SAM" id="MobiDB-lite"/>
    </source>
</evidence>
<dbReference type="EMBL" id="FOSQ01000001">
    <property type="protein sequence ID" value="SFK16796.1"/>
    <property type="molecule type" value="Genomic_DNA"/>
</dbReference>
<evidence type="ECO:0000256" key="8">
    <source>
        <dbReference type="ARBA" id="ARBA00023102"/>
    </source>
</evidence>
<evidence type="ECO:0000256" key="2">
    <source>
        <dbReference type="ARBA" id="ARBA00005204"/>
    </source>
</evidence>
<dbReference type="SUPFAM" id="SSF101386">
    <property type="entry name" value="all-alpha NTP pyrophosphatases"/>
    <property type="match status" value="1"/>
</dbReference>
<dbReference type="GO" id="GO:0000105">
    <property type="term" value="P:L-histidine biosynthetic process"/>
    <property type="evidence" value="ECO:0007669"/>
    <property type="project" value="UniProtKB-UniRule"/>
</dbReference>
<organism evidence="11 12">
    <name type="scientific">Falsiroseomonas stagni DSM 19981</name>
    <dbReference type="NCBI Taxonomy" id="1123062"/>
    <lineage>
        <taxon>Bacteria</taxon>
        <taxon>Pseudomonadati</taxon>
        <taxon>Pseudomonadota</taxon>
        <taxon>Alphaproteobacteria</taxon>
        <taxon>Acetobacterales</taxon>
        <taxon>Roseomonadaceae</taxon>
        <taxon>Falsiroseomonas</taxon>
    </lineage>
</organism>
<gene>
    <name evidence="9" type="primary">hisE</name>
    <name evidence="11" type="ORF">SAMN02745775_101146</name>
</gene>
<keyword evidence="9" id="KW-0963">Cytoplasm</keyword>
<feature type="region of interest" description="Disordered" evidence="10">
    <location>
        <begin position="1"/>
        <end position="33"/>
    </location>
</feature>
<keyword evidence="7 9" id="KW-0067">ATP-binding</keyword>
<dbReference type="HAMAP" id="MF_01020">
    <property type="entry name" value="HisE"/>
    <property type="match status" value="1"/>
</dbReference>
<protein>
    <recommendedName>
        <fullName evidence="9">Phosphoribosyl-ATP pyrophosphatase</fullName>
        <shortName evidence="9">PRA-PH</shortName>
        <ecNumber evidence="9">3.6.1.31</ecNumber>
    </recommendedName>
</protein>
<dbReference type="AlphaFoldDB" id="A0A1I3XCM3"/>
<reference evidence="11 12" key="1">
    <citation type="submission" date="2016-10" db="EMBL/GenBank/DDBJ databases">
        <authorList>
            <person name="de Groot N.N."/>
        </authorList>
    </citation>
    <scope>NUCLEOTIDE SEQUENCE [LARGE SCALE GENOMIC DNA]</scope>
    <source>
        <strain evidence="11 12">DSM 19981</strain>
    </source>
</reference>
<evidence type="ECO:0000313" key="11">
    <source>
        <dbReference type="EMBL" id="SFK16796.1"/>
    </source>
</evidence>
<comment type="subcellular location">
    <subcellularLocation>
        <location evidence="9">Cytoplasm</location>
    </subcellularLocation>
</comment>
<dbReference type="GO" id="GO:0004636">
    <property type="term" value="F:phosphoribosyl-ATP diphosphatase activity"/>
    <property type="evidence" value="ECO:0007669"/>
    <property type="project" value="UniProtKB-UniRule"/>
</dbReference>
<dbReference type="Gene3D" id="1.10.287.1080">
    <property type="entry name" value="MazG-like"/>
    <property type="match status" value="1"/>
</dbReference>
<keyword evidence="5 9" id="KW-0547">Nucleotide-binding</keyword>
<dbReference type="PANTHER" id="PTHR42945:SF1">
    <property type="entry name" value="HISTIDINE BIOSYNTHESIS BIFUNCTIONAL PROTEIN HIS7"/>
    <property type="match status" value="1"/>
</dbReference>
<dbReference type="CDD" id="cd11534">
    <property type="entry name" value="NTP-PPase_HisIE_like"/>
    <property type="match status" value="1"/>
</dbReference>
<dbReference type="EC" id="3.6.1.31" evidence="9"/>
<evidence type="ECO:0000256" key="7">
    <source>
        <dbReference type="ARBA" id="ARBA00022840"/>
    </source>
</evidence>
<dbReference type="GO" id="GO:0005737">
    <property type="term" value="C:cytoplasm"/>
    <property type="evidence" value="ECO:0007669"/>
    <property type="project" value="UniProtKB-SubCell"/>
</dbReference>
<dbReference type="NCBIfam" id="NF001613">
    <property type="entry name" value="PRK00400.1-5"/>
    <property type="match status" value="1"/>
</dbReference>
<accession>A0A1I3XCM3</accession>
<dbReference type="UniPathway" id="UPA00031">
    <property type="reaction ID" value="UER00007"/>
</dbReference>
<dbReference type="InterPro" id="IPR008179">
    <property type="entry name" value="HisE"/>
</dbReference>
<dbReference type="Pfam" id="PF01503">
    <property type="entry name" value="PRA-PH"/>
    <property type="match status" value="1"/>
</dbReference>
<dbReference type="RefSeq" id="WP_092954019.1">
    <property type="nucleotide sequence ID" value="NZ_FOSQ01000001.1"/>
</dbReference>
<keyword evidence="6 9" id="KW-0378">Hydrolase</keyword>
<evidence type="ECO:0000256" key="3">
    <source>
        <dbReference type="ARBA" id="ARBA00009392"/>
    </source>
</evidence>
<comment type="catalytic activity">
    <reaction evidence="1 9">
        <text>1-(5-phospho-beta-D-ribosyl)-ATP + H2O = 1-(5-phospho-beta-D-ribosyl)-5'-AMP + diphosphate + H(+)</text>
        <dbReference type="Rhea" id="RHEA:22828"/>
        <dbReference type="ChEBI" id="CHEBI:15377"/>
        <dbReference type="ChEBI" id="CHEBI:15378"/>
        <dbReference type="ChEBI" id="CHEBI:33019"/>
        <dbReference type="ChEBI" id="CHEBI:59457"/>
        <dbReference type="ChEBI" id="CHEBI:73183"/>
        <dbReference type="EC" id="3.6.1.31"/>
    </reaction>
</comment>
<dbReference type="GO" id="GO:0005524">
    <property type="term" value="F:ATP binding"/>
    <property type="evidence" value="ECO:0007669"/>
    <property type="project" value="UniProtKB-KW"/>
</dbReference>
<evidence type="ECO:0000256" key="5">
    <source>
        <dbReference type="ARBA" id="ARBA00022741"/>
    </source>
</evidence>
<evidence type="ECO:0000256" key="6">
    <source>
        <dbReference type="ARBA" id="ARBA00022801"/>
    </source>
</evidence>
<keyword evidence="8 9" id="KW-0368">Histidine biosynthesis</keyword>
<feature type="compositionally biased region" description="Basic residues" evidence="10">
    <location>
        <begin position="10"/>
        <end position="33"/>
    </location>
</feature>
<dbReference type="Proteomes" id="UP000199473">
    <property type="component" value="Unassembled WGS sequence"/>
</dbReference>
<name>A0A1I3XCM3_9PROT</name>
<evidence type="ECO:0000313" key="12">
    <source>
        <dbReference type="Proteomes" id="UP000199473"/>
    </source>
</evidence>
<comment type="pathway">
    <text evidence="2 9">Amino-acid biosynthesis; L-histidine biosynthesis; L-histidine from 5-phospho-alpha-D-ribose 1-diphosphate: step 2/9.</text>
</comment>
<evidence type="ECO:0000256" key="4">
    <source>
        <dbReference type="ARBA" id="ARBA00022605"/>
    </source>
</evidence>
<keyword evidence="12" id="KW-1185">Reference proteome</keyword>